<name>A0A1D1ZEY7_9ARAE</name>
<sequence>MCGGSIISDFIAFKQHASCRGPPPPHDVLPDFDAPSDLFGSSSSSQDSNSPDLFGFQAHAVRGGNHHQGRTQRSRKAAGDGKQPGGKPRKSVYRGIRRRPWGKWAAEIRDPRKGVRVWLGTYSNPEDAARAYDAAAREIRGKKAKLNFPGPNPPAAPPPLPESPPAAAGEGSRPPSPLSDFSSYSPSTPPPLGPSDVHHHLKEQIWSLASFLGLDQEEEVFEGSTSGVGGPYDLEILDNAAIAF</sequence>
<dbReference type="InterPro" id="IPR016177">
    <property type="entry name" value="DNA-bd_dom_sf"/>
</dbReference>
<dbReference type="CDD" id="cd00018">
    <property type="entry name" value="AP2"/>
    <property type="match status" value="1"/>
</dbReference>
<dbReference type="GO" id="GO:0009873">
    <property type="term" value="P:ethylene-activated signaling pathway"/>
    <property type="evidence" value="ECO:0007669"/>
    <property type="project" value="InterPro"/>
</dbReference>
<gene>
    <name evidence="8" type="primary">RAP2-3</name>
    <name evidence="8" type="ORF">g.169753</name>
</gene>
<feature type="region of interest" description="Disordered" evidence="6">
    <location>
        <begin position="142"/>
        <end position="198"/>
    </location>
</feature>
<feature type="domain" description="AP2/ERF" evidence="7">
    <location>
        <begin position="92"/>
        <end position="149"/>
    </location>
</feature>
<evidence type="ECO:0000256" key="2">
    <source>
        <dbReference type="ARBA" id="ARBA00023015"/>
    </source>
</evidence>
<dbReference type="InterPro" id="IPR036955">
    <property type="entry name" value="AP2/ERF_dom_sf"/>
</dbReference>
<dbReference type="PANTHER" id="PTHR31190:SF142">
    <property type="entry name" value="ETHYLENE-RESPONSIVE TRANSCRIPTION FACTOR RAP2-3"/>
    <property type="match status" value="1"/>
</dbReference>
<evidence type="ECO:0000256" key="4">
    <source>
        <dbReference type="ARBA" id="ARBA00023163"/>
    </source>
</evidence>
<evidence type="ECO:0000313" key="8">
    <source>
        <dbReference type="EMBL" id="JAT65438.1"/>
    </source>
</evidence>
<feature type="compositionally biased region" description="Basic residues" evidence="6">
    <location>
        <begin position="64"/>
        <end position="76"/>
    </location>
</feature>
<keyword evidence="2" id="KW-0805">Transcription regulation</keyword>
<reference evidence="8" key="1">
    <citation type="submission" date="2015-07" db="EMBL/GenBank/DDBJ databases">
        <title>Transcriptome Assembly of Anthurium amnicola.</title>
        <authorList>
            <person name="Suzuki J."/>
        </authorList>
    </citation>
    <scope>NUCLEOTIDE SEQUENCE</scope>
</reference>
<evidence type="ECO:0000256" key="6">
    <source>
        <dbReference type="SAM" id="MobiDB-lite"/>
    </source>
</evidence>
<organism evidence="8">
    <name type="scientific">Anthurium amnicola</name>
    <dbReference type="NCBI Taxonomy" id="1678845"/>
    <lineage>
        <taxon>Eukaryota</taxon>
        <taxon>Viridiplantae</taxon>
        <taxon>Streptophyta</taxon>
        <taxon>Embryophyta</taxon>
        <taxon>Tracheophyta</taxon>
        <taxon>Spermatophyta</taxon>
        <taxon>Magnoliopsida</taxon>
        <taxon>Liliopsida</taxon>
        <taxon>Araceae</taxon>
        <taxon>Pothoideae</taxon>
        <taxon>Potheae</taxon>
        <taxon>Anthurium</taxon>
    </lineage>
</organism>
<dbReference type="FunFam" id="3.30.730.10:FF:000001">
    <property type="entry name" value="Ethylene-responsive transcription factor 2"/>
    <property type="match status" value="1"/>
</dbReference>
<dbReference type="GO" id="GO:0003700">
    <property type="term" value="F:DNA-binding transcription factor activity"/>
    <property type="evidence" value="ECO:0007669"/>
    <property type="project" value="InterPro"/>
</dbReference>
<dbReference type="SUPFAM" id="SSF54171">
    <property type="entry name" value="DNA-binding domain"/>
    <property type="match status" value="1"/>
</dbReference>
<dbReference type="Pfam" id="PF00847">
    <property type="entry name" value="AP2"/>
    <property type="match status" value="1"/>
</dbReference>
<comment type="subcellular location">
    <subcellularLocation>
        <location evidence="1">Nucleus</location>
    </subcellularLocation>
</comment>
<protein>
    <submittedName>
        <fullName evidence="8">Ethylene-responsive transcription factor RAP2-3</fullName>
    </submittedName>
</protein>
<dbReference type="PRINTS" id="PR00367">
    <property type="entry name" value="ETHRSPELEMNT"/>
</dbReference>
<evidence type="ECO:0000256" key="5">
    <source>
        <dbReference type="ARBA" id="ARBA00023242"/>
    </source>
</evidence>
<feature type="compositionally biased region" description="Basic residues" evidence="6">
    <location>
        <begin position="87"/>
        <end position="96"/>
    </location>
</feature>
<dbReference type="Gene3D" id="3.30.730.10">
    <property type="entry name" value="AP2/ERF domain"/>
    <property type="match status" value="1"/>
</dbReference>
<dbReference type="PANTHER" id="PTHR31190">
    <property type="entry name" value="DNA-BINDING DOMAIN"/>
    <property type="match status" value="1"/>
</dbReference>
<accession>A0A1D1ZEY7</accession>
<keyword evidence="4" id="KW-0804">Transcription</keyword>
<feature type="region of interest" description="Disordered" evidence="6">
    <location>
        <begin position="17"/>
        <end position="96"/>
    </location>
</feature>
<dbReference type="InterPro" id="IPR001471">
    <property type="entry name" value="AP2/ERF_dom"/>
</dbReference>
<evidence type="ECO:0000259" key="7">
    <source>
        <dbReference type="PROSITE" id="PS51032"/>
    </source>
</evidence>
<dbReference type="EMBL" id="GDJX01002498">
    <property type="protein sequence ID" value="JAT65438.1"/>
    <property type="molecule type" value="Transcribed_RNA"/>
</dbReference>
<keyword evidence="3" id="KW-0238">DNA-binding</keyword>
<dbReference type="PROSITE" id="PS51032">
    <property type="entry name" value="AP2_ERF"/>
    <property type="match status" value="1"/>
</dbReference>
<keyword evidence="5" id="KW-0539">Nucleus</keyword>
<dbReference type="AlphaFoldDB" id="A0A1D1ZEY7"/>
<feature type="compositionally biased region" description="Pro residues" evidence="6">
    <location>
        <begin position="150"/>
        <end position="164"/>
    </location>
</feature>
<evidence type="ECO:0000256" key="3">
    <source>
        <dbReference type="ARBA" id="ARBA00023125"/>
    </source>
</evidence>
<dbReference type="SMART" id="SM00380">
    <property type="entry name" value="AP2"/>
    <property type="match status" value="1"/>
</dbReference>
<evidence type="ECO:0000256" key="1">
    <source>
        <dbReference type="ARBA" id="ARBA00004123"/>
    </source>
</evidence>
<dbReference type="GO" id="GO:0003677">
    <property type="term" value="F:DNA binding"/>
    <property type="evidence" value="ECO:0007669"/>
    <property type="project" value="UniProtKB-KW"/>
</dbReference>
<proteinExistence type="predicted"/>
<dbReference type="GO" id="GO:0005634">
    <property type="term" value="C:nucleus"/>
    <property type="evidence" value="ECO:0007669"/>
    <property type="project" value="UniProtKB-SubCell"/>
</dbReference>
<feature type="compositionally biased region" description="Low complexity" evidence="6">
    <location>
        <begin position="36"/>
        <end position="52"/>
    </location>
</feature>
<dbReference type="InterPro" id="IPR044808">
    <property type="entry name" value="ERF_plant"/>
</dbReference>